<evidence type="ECO:0000256" key="1">
    <source>
        <dbReference type="ARBA" id="ARBA00004141"/>
    </source>
</evidence>
<feature type="transmembrane region" description="Helical" evidence="5">
    <location>
        <begin position="12"/>
        <end position="31"/>
    </location>
</feature>
<gene>
    <name evidence="7" type="ORF">B0J11DRAFT_96126</name>
</gene>
<dbReference type="PANTHER" id="PTHR37451">
    <property type="entry name" value="MARVEL DOMAIN"/>
    <property type="match status" value="1"/>
</dbReference>
<dbReference type="OrthoDB" id="2117453at2759"/>
<comment type="subcellular location">
    <subcellularLocation>
        <location evidence="1">Membrane</location>
        <topology evidence="1">Multi-pass membrane protein</topology>
    </subcellularLocation>
</comment>
<protein>
    <recommendedName>
        <fullName evidence="6">MARVEL domain-containing protein</fullName>
    </recommendedName>
</protein>
<organism evidence="7 8">
    <name type="scientific">Dendryphion nanum</name>
    <dbReference type="NCBI Taxonomy" id="256645"/>
    <lineage>
        <taxon>Eukaryota</taxon>
        <taxon>Fungi</taxon>
        <taxon>Dikarya</taxon>
        <taxon>Ascomycota</taxon>
        <taxon>Pezizomycotina</taxon>
        <taxon>Dothideomycetes</taxon>
        <taxon>Pleosporomycetidae</taxon>
        <taxon>Pleosporales</taxon>
        <taxon>Torulaceae</taxon>
        <taxon>Dendryphion</taxon>
    </lineage>
</organism>
<keyword evidence="4 5" id="KW-0472">Membrane</keyword>
<evidence type="ECO:0000256" key="3">
    <source>
        <dbReference type="ARBA" id="ARBA00022989"/>
    </source>
</evidence>
<sequence length="162" mass="17765">MAVNWVLPVRSVQAVLSVTVLGLMGYVASWWSSHWRQFSPTEVNFMIFAPAWSILALCALTVVPWKMPHVADQTIPKIALLALEGLTMLFWFGGFIALAVFLSDRICFGTVCAVAKAGTAISAFNWAVWAASWVLCMLRTFNRGSATVSKGSEPKVEMHQGV</sequence>
<keyword evidence="3 5" id="KW-1133">Transmembrane helix</keyword>
<evidence type="ECO:0000256" key="5">
    <source>
        <dbReference type="SAM" id="Phobius"/>
    </source>
</evidence>
<dbReference type="InterPro" id="IPR008253">
    <property type="entry name" value="Marvel"/>
</dbReference>
<feature type="transmembrane region" description="Helical" evidence="5">
    <location>
        <begin position="43"/>
        <end position="66"/>
    </location>
</feature>
<comment type="caution">
    <text evidence="7">The sequence shown here is derived from an EMBL/GenBank/DDBJ whole genome shotgun (WGS) entry which is preliminary data.</text>
</comment>
<proteinExistence type="predicted"/>
<evidence type="ECO:0000313" key="8">
    <source>
        <dbReference type="Proteomes" id="UP000700596"/>
    </source>
</evidence>
<accession>A0A9P9IDS0</accession>
<dbReference type="AlphaFoldDB" id="A0A9P9IDS0"/>
<dbReference type="GO" id="GO:0016020">
    <property type="term" value="C:membrane"/>
    <property type="evidence" value="ECO:0007669"/>
    <property type="project" value="UniProtKB-SubCell"/>
</dbReference>
<evidence type="ECO:0000256" key="2">
    <source>
        <dbReference type="ARBA" id="ARBA00022692"/>
    </source>
</evidence>
<feature type="domain" description="MARVEL" evidence="6">
    <location>
        <begin position="8"/>
        <end position="135"/>
    </location>
</feature>
<feature type="transmembrane region" description="Helical" evidence="5">
    <location>
        <begin position="108"/>
        <end position="135"/>
    </location>
</feature>
<evidence type="ECO:0000256" key="4">
    <source>
        <dbReference type="ARBA" id="ARBA00023136"/>
    </source>
</evidence>
<feature type="transmembrane region" description="Helical" evidence="5">
    <location>
        <begin position="78"/>
        <end position="102"/>
    </location>
</feature>
<dbReference type="Proteomes" id="UP000700596">
    <property type="component" value="Unassembled WGS sequence"/>
</dbReference>
<reference evidence="7" key="1">
    <citation type="journal article" date="2021" name="Nat. Commun.">
        <title>Genetic determinants of endophytism in the Arabidopsis root mycobiome.</title>
        <authorList>
            <person name="Mesny F."/>
            <person name="Miyauchi S."/>
            <person name="Thiergart T."/>
            <person name="Pickel B."/>
            <person name="Atanasova L."/>
            <person name="Karlsson M."/>
            <person name="Huettel B."/>
            <person name="Barry K.W."/>
            <person name="Haridas S."/>
            <person name="Chen C."/>
            <person name="Bauer D."/>
            <person name="Andreopoulos W."/>
            <person name="Pangilinan J."/>
            <person name="LaButti K."/>
            <person name="Riley R."/>
            <person name="Lipzen A."/>
            <person name="Clum A."/>
            <person name="Drula E."/>
            <person name="Henrissat B."/>
            <person name="Kohler A."/>
            <person name="Grigoriev I.V."/>
            <person name="Martin F.M."/>
            <person name="Hacquard S."/>
        </authorList>
    </citation>
    <scope>NUCLEOTIDE SEQUENCE</scope>
    <source>
        <strain evidence="7">MPI-CAGE-CH-0243</strain>
    </source>
</reference>
<evidence type="ECO:0000259" key="6">
    <source>
        <dbReference type="Pfam" id="PF01284"/>
    </source>
</evidence>
<evidence type="ECO:0000313" key="7">
    <source>
        <dbReference type="EMBL" id="KAH7117948.1"/>
    </source>
</evidence>
<keyword evidence="2 5" id="KW-0812">Transmembrane</keyword>
<keyword evidence="8" id="KW-1185">Reference proteome</keyword>
<dbReference type="PANTHER" id="PTHR37451:SF1">
    <property type="entry name" value="MARVEL DOMAIN-CONTAINING PROTEIN"/>
    <property type="match status" value="1"/>
</dbReference>
<name>A0A9P9IDS0_9PLEO</name>
<dbReference type="EMBL" id="JAGMWT010000013">
    <property type="protein sequence ID" value="KAH7117948.1"/>
    <property type="molecule type" value="Genomic_DNA"/>
</dbReference>
<dbReference type="Pfam" id="PF01284">
    <property type="entry name" value="MARVEL"/>
    <property type="match status" value="1"/>
</dbReference>